<dbReference type="Pfam" id="PF14657">
    <property type="entry name" value="Arm-DNA-bind_4"/>
    <property type="match status" value="1"/>
</dbReference>
<dbReference type="CDD" id="cd01189">
    <property type="entry name" value="INT_ICEBs1_C_like"/>
    <property type="match status" value="1"/>
</dbReference>
<dbReference type="InterPro" id="IPR004107">
    <property type="entry name" value="Integrase_SAM-like_N"/>
</dbReference>
<accession>A0A840PRT2</accession>
<comment type="similarity">
    <text evidence="1">Belongs to the 'phage' integrase family.</text>
</comment>
<dbReference type="InterPro" id="IPR011010">
    <property type="entry name" value="DNA_brk_join_enz"/>
</dbReference>
<evidence type="ECO:0000256" key="1">
    <source>
        <dbReference type="ARBA" id="ARBA00008857"/>
    </source>
</evidence>
<dbReference type="Pfam" id="PF00589">
    <property type="entry name" value="Phage_integrase"/>
    <property type="match status" value="1"/>
</dbReference>
<organism evidence="8 9">
    <name type="scientific">Ureibacillus thermosphaericus</name>
    <dbReference type="NCBI Taxonomy" id="51173"/>
    <lineage>
        <taxon>Bacteria</taxon>
        <taxon>Bacillati</taxon>
        <taxon>Bacillota</taxon>
        <taxon>Bacilli</taxon>
        <taxon>Bacillales</taxon>
        <taxon>Caryophanaceae</taxon>
        <taxon>Ureibacillus</taxon>
    </lineage>
</organism>
<dbReference type="PROSITE" id="PS51898">
    <property type="entry name" value="TYR_RECOMBINASE"/>
    <property type="match status" value="1"/>
</dbReference>
<dbReference type="PANTHER" id="PTHR30629:SF2">
    <property type="entry name" value="PROPHAGE INTEGRASE INTS-RELATED"/>
    <property type="match status" value="1"/>
</dbReference>
<dbReference type="InterPro" id="IPR013762">
    <property type="entry name" value="Integrase-like_cat_sf"/>
</dbReference>
<dbReference type="InterPro" id="IPR010998">
    <property type="entry name" value="Integrase_recombinase_N"/>
</dbReference>
<reference evidence="8 9" key="1">
    <citation type="submission" date="2020-08" db="EMBL/GenBank/DDBJ databases">
        <title>Genomic Encyclopedia of Type Strains, Phase IV (KMG-IV): sequencing the most valuable type-strain genomes for metagenomic binning, comparative biology and taxonomic classification.</title>
        <authorList>
            <person name="Goeker M."/>
        </authorList>
    </citation>
    <scope>NUCLEOTIDE SEQUENCE [LARGE SCALE GENOMIC DNA]</scope>
    <source>
        <strain evidence="8 9">DSM 10633</strain>
    </source>
</reference>
<dbReference type="SUPFAM" id="SSF56349">
    <property type="entry name" value="DNA breaking-rejoining enzymes"/>
    <property type="match status" value="1"/>
</dbReference>
<keyword evidence="4" id="KW-0233">DNA recombination</keyword>
<evidence type="ECO:0000259" key="6">
    <source>
        <dbReference type="PROSITE" id="PS51898"/>
    </source>
</evidence>
<dbReference type="PROSITE" id="PS51900">
    <property type="entry name" value="CB"/>
    <property type="match status" value="1"/>
</dbReference>
<dbReference type="GO" id="GO:0015074">
    <property type="term" value="P:DNA integration"/>
    <property type="evidence" value="ECO:0007669"/>
    <property type="project" value="UniProtKB-KW"/>
</dbReference>
<comment type="caution">
    <text evidence="8">The sequence shown here is derived from an EMBL/GenBank/DDBJ whole genome shotgun (WGS) entry which is preliminary data.</text>
</comment>
<name>A0A840PRT2_URETH</name>
<dbReference type="Gene3D" id="1.10.150.130">
    <property type="match status" value="1"/>
</dbReference>
<dbReference type="InterPro" id="IPR028259">
    <property type="entry name" value="AP2-like_int_N"/>
</dbReference>
<dbReference type="RefSeq" id="WP_168412121.1">
    <property type="nucleotide sequence ID" value="NZ_JAAXPW010000008.1"/>
</dbReference>
<evidence type="ECO:0000256" key="5">
    <source>
        <dbReference type="PROSITE-ProRule" id="PRU01248"/>
    </source>
</evidence>
<keyword evidence="3 5" id="KW-0238">DNA-binding</keyword>
<feature type="domain" description="Tyr recombinase" evidence="6">
    <location>
        <begin position="182"/>
        <end position="378"/>
    </location>
</feature>
<dbReference type="InterPro" id="IPR002104">
    <property type="entry name" value="Integrase_catalytic"/>
</dbReference>
<dbReference type="GO" id="GO:0006310">
    <property type="term" value="P:DNA recombination"/>
    <property type="evidence" value="ECO:0007669"/>
    <property type="project" value="UniProtKB-KW"/>
</dbReference>
<feature type="domain" description="Core-binding (CB)" evidence="7">
    <location>
        <begin position="77"/>
        <end position="160"/>
    </location>
</feature>
<protein>
    <submittedName>
        <fullName evidence="8">Integrase</fullName>
    </submittedName>
</protein>
<dbReference type="PANTHER" id="PTHR30629">
    <property type="entry name" value="PROPHAGE INTEGRASE"/>
    <property type="match status" value="1"/>
</dbReference>
<dbReference type="InterPro" id="IPR050808">
    <property type="entry name" value="Phage_Integrase"/>
</dbReference>
<evidence type="ECO:0000256" key="2">
    <source>
        <dbReference type="ARBA" id="ARBA00022908"/>
    </source>
</evidence>
<dbReference type="Pfam" id="PF14659">
    <property type="entry name" value="Phage_int_SAM_3"/>
    <property type="match status" value="1"/>
</dbReference>
<proteinExistence type="inferred from homology"/>
<evidence type="ECO:0000259" key="7">
    <source>
        <dbReference type="PROSITE" id="PS51900"/>
    </source>
</evidence>
<dbReference type="GO" id="GO:0003677">
    <property type="term" value="F:DNA binding"/>
    <property type="evidence" value="ECO:0007669"/>
    <property type="project" value="UniProtKB-UniRule"/>
</dbReference>
<evidence type="ECO:0000313" key="8">
    <source>
        <dbReference type="EMBL" id="MBB5148610.1"/>
    </source>
</evidence>
<gene>
    <name evidence="8" type="ORF">HNR36_000996</name>
</gene>
<dbReference type="Proteomes" id="UP000557217">
    <property type="component" value="Unassembled WGS sequence"/>
</dbReference>
<evidence type="ECO:0000256" key="4">
    <source>
        <dbReference type="ARBA" id="ARBA00023172"/>
    </source>
</evidence>
<dbReference type="InterPro" id="IPR044068">
    <property type="entry name" value="CB"/>
</dbReference>
<dbReference type="AlphaFoldDB" id="A0A840PRT2"/>
<dbReference type="EMBL" id="JACHGZ010000008">
    <property type="protein sequence ID" value="MBB5148610.1"/>
    <property type="molecule type" value="Genomic_DNA"/>
</dbReference>
<evidence type="ECO:0000256" key="3">
    <source>
        <dbReference type="ARBA" id="ARBA00023125"/>
    </source>
</evidence>
<dbReference type="Gene3D" id="1.10.443.10">
    <property type="entry name" value="Intergrase catalytic core"/>
    <property type="match status" value="1"/>
</dbReference>
<evidence type="ECO:0000313" key="9">
    <source>
        <dbReference type="Proteomes" id="UP000557217"/>
    </source>
</evidence>
<keyword evidence="9" id="KW-1185">Reference proteome</keyword>
<keyword evidence="2" id="KW-0229">DNA integration</keyword>
<sequence length="389" mass="45567">MPRVKYHKTKKDGIYWYRDSKGNKKYAFRYKYYDRFNKRREKTKSNFDSEKEAERALIEIKANILDGNDRYVENDHLTVAQWIEIWMESKKNIWRPNTYVHYLETYENHLKPLIGHYKIKKITSMTVQRELVDVLVQKGLKRVTIEGICRTLMSAINAAVSEEILPRNRCKKLDFSAAPISTRENYYTEEELAKFLECAKENDPYTRYTTLFTLAMTGMRKGELMALTWNDIDFNKKMISITKARTRSGLGPPKSDNGYRVIPMNEELAKQIKRYRTWCIQKKWSKGESLTESDYVFITTKGARPIGLTYIEDAIDYICEKYQLKRIGPHGLRHTFTSMLIAKGVPAKTVAYLLGDDINTVNKFYTHSYKNVEIEAVQLLNEVVAKVSE</sequence>